<evidence type="ECO:0000256" key="5">
    <source>
        <dbReference type="ARBA" id="ARBA00022840"/>
    </source>
</evidence>
<dbReference type="InterPro" id="IPR011761">
    <property type="entry name" value="ATP-grasp"/>
</dbReference>
<evidence type="ECO:0000313" key="11">
    <source>
        <dbReference type="Proteomes" id="UP000229976"/>
    </source>
</evidence>
<organism evidence="10 11">
    <name type="scientific">Candidatus Nealsonbacteria bacterium CG23_combo_of_CG06-09_8_20_14_all_39_17</name>
    <dbReference type="NCBI Taxonomy" id="1974722"/>
    <lineage>
        <taxon>Bacteria</taxon>
        <taxon>Candidatus Nealsoniibacteriota</taxon>
    </lineage>
</organism>
<evidence type="ECO:0000256" key="1">
    <source>
        <dbReference type="ARBA" id="ARBA00003761"/>
    </source>
</evidence>
<dbReference type="InterPro" id="IPR005479">
    <property type="entry name" value="CPAse_ATP-bd"/>
</dbReference>
<protein>
    <recommendedName>
        <fullName evidence="2">biotin carboxylase</fullName>
        <ecNumber evidence="2">6.3.4.14</ecNumber>
    </recommendedName>
</protein>
<dbReference type="PROSITE" id="PS50979">
    <property type="entry name" value="BC"/>
    <property type="match status" value="1"/>
</dbReference>
<comment type="function">
    <text evidence="1">This protein is a component of the acetyl coenzyme A carboxylase complex; first, biotin carboxylase catalyzes the carboxylation of the carrier protein and then the transcarboxylase transfers the carboxyl group to form malonyl-CoA.</text>
</comment>
<dbReference type="Proteomes" id="UP000229976">
    <property type="component" value="Unassembled WGS sequence"/>
</dbReference>
<keyword evidence="10" id="KW-0670">Pyruvate</keyword>
<dbReference type="Gene3D" id="3.30.470.20">
    <property type="entry name" value="ATP-grasp fold, B domain"/>
    <property type="match status" value="1"/>
</dbReference>
<evidence type="ECO:0000256" key="4">
    <source>
        <dbReference type="ARBA" id="ARBA00022741"/>
    </source>
</evidence>
<dbReference type="GO" id="GO:0046872">
    <property type="term" value="F:metal ion binding"/>
    <property type="evidence" value="ECO:0007669"/>
    <property type="project" value="InterPro"/>
</dbReference>
<feature type="domain" description="Biotin carboxylation" evidence="9">
    <location>
        <begin position="2"/>
        <end position="450"/>
    </location>
</feature>
<dbReference type="InterPro" id="IPR016185">
    <property type="entry name" value="PreATP-grasp_dom_sf"/>
</dbReference>
<dbReference type="InterPro" id="IPR011054">
    <property type="entry name" value="Rudment_hybrid_motif"/>
</dbReference>
<dbReference type="InterPro" id="IPR005482">
    <property type="entry name" value="Biotin_COase_C"/>
</dbReference>
<evidence type="ECO:0000256" key="7">
    <source>
        <dbReference type="PROSITE-ProRule" id="PRU00409"/>
    </source>
</evidence>
<evidence type="ECO:0000256" key="2">
    <source>
        <dbReference type="ARBA" id="ARBA00013263"/>
    </source>
</evidence>
<dbReference type="InterPro" id="IPR005481">
    <property type="entry name" value="BC-like_N"/>
</dbReference>
<dbReference type="GO" id="GO:0004075">
    <property type="term" value="F:biotin carboxylase activity"/>
    <property type="evidence" value="ECO:0007669"/>
    <property type="project" value="UniProtKB-EC"/>
</dbReference>
<dbReference type="EMBL" id="PCRO01000021">
    <property type="protein sequence ID" value="PIP22877.1"/>
    <property type="molecule type" value="Genomic_DNA"/>
</dbReference>
<evidence type="ECO:0000256" key="3">
    <source>
        <dbReference type="ARBA" id="ARBA00022598"/>
    </source>
</evidence>
<comment type="catalytic activity">
    <reaction evidence="6">
        <text>N(6)-biotinyl-L-lysyl-[protein] + hydrogencarbonate + ATP = N(6)-carboxybiotinyl-L-lysyl-[protein] + ADP + phosphate + H(+)</text>
        <dbReference type="Rhea" id="RHEA:13501"/>
        <dbReference type="Rhea" id="RHEA-COMP:10505"/>
        <dbReference type="Rhea" id="RHEA-COMP:10506"/>
        <dbReference type="ChEBI" id="CHEBI:15378"/>
        <dbReference type="ChEBI" id="CHEBI:17544"/>
        <dbReference type="ChEBI" id="CHEBI:30616"/>
        <dbReference type="ChEBI" id="CHEBI:43474"/>
        <dbReference type="ChEBI" id="CHEBI:83144"/>
        <dbReference type="ChEBI" id="CHEBI:83145"/>
        <dbReference type="ChEBI" id="CHEBI:456216"/>
        <dbReference type="EC" id="6.3.4.14"/>
    </reaction>
</comment>
<proteinExistence type="predicted"/>
<dbReference type="GO" id="GO:0005524">
    <property type="term" value="F:ATP binding"/>
    <property type="evidence" value="ECO:0007669"/>
    <property type="project" value="UniProtKB-UniRule"/>
</dbReference>
<evidence type="ECO:0000256" key="6">
    <source>
        <dbReference type="ARBA" id="ARBA00048600"/>
    </source>
</evidence>
<dbReference type="SUPFAM" id="SSF56059">
    <property type="entry name" value="Glutathione synthetase ATP-binding domain-like"/>
    <property type="match status" value="1"/>
</dbReference>
<dbReference type="PROSITE" id="PS50975">
    <property type="entry name" value="ATP_GRASP"/>
    <property type="match status" value="1"/>
</dbReference>
<dbReference type="InterPro" id="IPR051602">
    <property type="entry name" value="ACC_Biotin_Carboxylase"/>
</dbReference>
<comment type="caution">
    <text evidence="10">The sequence shown here is derived from an EMBL/GenBank/DDBJ whole genome shotgun (WGS) entry which is preliminary data.</text>
</comment>
<dbReference type="PANTHER" id="PTHR48095:SF2">
    <property type="entry name" value="BIOTIN CARBOXYLASE, CHLOROPLASTIC"/>
    <property type="match status" value="1"/>
</dbReference>
<dbReference type="InterPro" id="IPR011764">
    <property type="entry name" value="Biotin_carboxylation_dom"/>
</dbReference>
<dbReference type="PANTHER" id="PTHR48095">
    <property type="entry name" value="PYRUVATE CARBOXYLASE SUBUNIT A"/>
    <property type="match status" value="1"/>
</dbReference>
<dbReference type="Pfam" id="PF02785">
    <property type="entry name" value="Biotin_carb_C"/>
    <property type="match status" value="1"/>
</dbReference>
<feature type="domain" description="ATP-grasp" evidence="8">
    <location>
        <begin position="122"/>
        <end position="321"/>
    </location>
</feature>
<dbReference type="AlphaFoldDB" id="A0A2G9YUH6"/>
<dbReference type="PROSITE" id="PS00867">
    <property type="entry name" value="CPSASE_2"/>
    <property type="match status" value="1"/>
</dbReference>
<sequence>MTISKILIANRGEIALRIIRTCKEMGIKTVALYPRGVDKWQFLETRFADESYCMEEDGILGYLDQGKIIQIAKMAKADAIHPGYGFLSENGAFSELCQKNGIKFIGSQLDTLRKLGDKIEAKKIAKAVKCPLLPGTESPLKSDEECWDNARRIDPPFILKAANGGGGMGIEVIEERNRNRIIETFHKLKREVKNAFGSDEIFIEKFLRRPRHIEVQILGDGKGRVVHFGERECSIQRRHQKLVEEAPAPLLDRRIRDKMLEVAVKIGEYMRYESLGTVEFLLDEDKEFYFLEVNPRIQVEHPITEIIAGVDLVAQQIRIAGGEELKIRQKDIIFSGSAIEFRINAEDALNNFHPYAGQIEEYLAPMGKGIEMHTFCQTGQIIYPFFDSLIAKMVVFGKNRNQAIRRAKRAFSEIIIEGVPTLIPFFRTLISSPAFQEAKISTSFIKEENIIEKLKEEFPQGEKKIFKTCKPLDEKDIAFFVASIYQEMKGTEKDKDVSNKWKTSIRPACNALPATMTAIRLSGWRSNAGRHGAWKRF</sequence>
<dbReference type="Pfam" id="PF00289">
    <property type="entry name" value="Biotin_carb_N"/>
    <property type="match status" value="1"/>
</dbReference>
<accession>A0A2G9YUH6</accession>
<dbReference type="SMART" id="SM00878">
    <property type="entry name" value="Biotin_carb_C"/>
    <property type="match status" value="1"/>
</dbReference>
<name>A0A2G9YUH6_9BACT</name>
<keyword evidence="3 10" id="KW-0436">Ligase</keyword>
<dbReference type="EC" id="6.3.4.14" evidence="2"/>
<dbReference type="Pfam" id="PF02786">
    <property type="entry name" value="CPSase_L_D2"/>
    <property type="match status" value="1"/>
</dbReference>
<dbReference type="SUPFAM" id="SSF52440">
    <property type="entry name" value="PreATP-grasp domain"/>
    <property type="match status" value="1"/>
</dbReference>
<evidence type="ECO:0000259" key="8">
    <source>
        <dbReference type="PROSITE" id="PS50975"/>
    </source>
</evidence>
<reference evidence="10 11" key="1">
    <citation type="submission" date="2017-09" db="EMBL/GenBank/DDBJ databases">
        <title>Depth-based differentiation of microbial function through sediment-hosted aquifers and enrichment of novel symbionts in the deep terrestrial subsurface.</title>
        <authorList>
            <person name="Probst A.J."/>
            <person name="Ladd B."/>
            <person name="Jarett J.K."/>
            <person name="Geller-Mcgrath D.E."/>
            <person name="Sieber C.M."/>
            <person name="Emerson J.B."/>
            <person name="Anantharaman K."/>
            <person name="Thomas B.C."/>
            <person name="Malmstrom R."/>
            <person name="Stieglmeier M."/>
            <person name="Klingl A."/>
            <person name="Woyke T."/>
            <person name="Ryan C.M."/>
            <person name="Banfield J.F."/>
        </authorList>
    </citation>
    <scope>NUCLEOTIDE SEQUENCE [LARGE SCALE GENOMIC DNA]</scope>
    <source>
        <strain evidence="10">CG23_combo_of_CG06-09_8_20_14_all_39_17</strain>
    </source>
</reference>
<evidence type="ECO:0000259" key="9">
    <source>
        <dbReference type="PROSITE" id="PS50979"/>
    </source>
</evidence>
<evidence type="ECO:0000313" key="10">
    <source>
        <dbReference type="EMBL" id="PIP22877.1"/>
    </source>
</evidence>
<dbReference type="SUPFAM" id="SSF51246">
    <property type="entry name" value="Rudiment single hybrid motif"/>
    <property type="match status" value="1"/>
</dbReference>
<keyword evidence="4 7" id="KW-0547">Nucleotide-binding</keyword>
<keyword evidence="5 7" id="KW-0067">ATP-binding</keyword>
<gene>
    <name evidence="10" type="ORF">COX37_01690</name>
</gene>